<feature type="domain" description="Zinc finger CCCH-type TRM13" evidence="2">
    <location>
        <begin position="20"/>
        <end position="45"/>
    </location>
</feature>
<dbReference type="InterPro" id="IPR021721">
    <property type="entry name" value="Znf_CCCH-type_TRM13"/>
</dbReference>
<evidence type="ECO:0000256" key="1">
    <source>
        <dbReference type="SAM" id="MobiDB-lite"/>
    </source>
</evidence>
<dbReference type="GO" id="GO:0008168">
    <property type="term" value="F:methyltransferase activity"/>
    <property type="evidence" value="ECO:0007669"/>
    <property type="project" value="InterPro"/>
</dbReference>
<dbReference type="AlphaFoldDB" id="A0A7J6M7Y1"/>
<evidence type="ECO:0000259" key="2">
    <source>
        <dbReference type="Pfam" id="PF11722"/>
    </source>
</evidence>
<dbReference type="EMBL" id="JAAPAO010000208">
    <property type="protein sequence ID" value="KAF4667595.1"/>
    <property type="molecule type" value="Genomic_DNA"/>
</dbReference>
<name>A0A7J6M7Y1_PERCH</name>
<evidence type="ECO:0000313" key="3">
    <source>
        <dbReference type="EMBL" id="KAF4667595.1"/>
    </source>
</evidence>
<organism evidence="3 4">
    <name type="scientific">Perkinsus chesapeaki</name>
    <name type="common">Clam parasite</name>
    <name type="synonym">Perkinsus andrewsi</name>
    <dbReference type="NCBI Taxonomy" id="330153"/>
    <lineage>
        <taxon>Eukaryota</taxon>
        <taxon>Sar</taxon>
        <taxon>Alveolata</taxon>
        <taxon>Perkinsozoa</taxon>
        <taxon>Perkinsea</taxon>
        <taxon>Perkinsida</taxon>
        <taxon>Perkinsidae</taxon>
        <taxon>Perkinsus</taxon>
    </lineage>
</organism>
<dbReference type="Proteomes" id="UP000591131">
    <property type="component" value="Unassembled WGS sequence"/>
</dbReference>
<protein>
    <recommendedName>
        <fullName evidence="2">Zinc finger CCCH-type TRM13 domain-containing protein</fullName>
    </recommendedName>
</protein>
<reference evidence="3 4" key="1">
    <citation type="submission" date="2020-04" db="EMBL/GenBank/DDBJ databases">
        <title>Perkinsus chesapeaki whole genome sequence.</title>
        <authorList>
            <person name="Bogema D.R."/>
        </authorList>
    </citation>
    <scope>NUCLEOTIDE SEQUENCE [LARGE SCALE GENOMIC DNA]</scope>
    <source>
        <strain evidence="3">ATCC PRA-425</strain>
    </source>
</reference>
<accession>A0A7J6M7Y1</accession>
<gene>
    <name evidence="3" type="ORF">FOL47_003479</name>
</gene>
<evidence type="ECO:0000313" key="4">
    <source>
        <dbReference type="Proteomes" id="UP000591131"/>
    </source>
</evidence>
<dbReference type="Pfam" id="PF11722">
    <property type="entry name" value="zf-TRM13_CCCH"/>
    <property type="match status" value="1"/>
</dbReference>
<comment type="caution">
    <text evidence="3">The sequence shown here is derived from an EMBL/GenBank/DDBJ whole genome shotgun (WGS) entry which is preliminary data.</text>
</comment>
<sequence length="116" mass="13026">MSDWKIFYLSGAGKKDPDGCACWVLRKQGYCPFPKEADSDFCGVHRPGAPCPRSGTRRWTTEATAIRQTMDRIGGHRRDRRQSWAGPASIQENTANVAADDTELPISMHTNREDEE</sequence>
<dbReference type="OrthoDB" id="10359263at2759"/>
<proteinExistence type="predicted"/>
<feature type="region of interest" description="Disordered" evidence="1">
    <location>
        <begin position="72"/>
        <end position="116"/>
    </location>
</feature>
<keyword evidence="4" id="KW-1185">Reference proteome</keyword>